<sequence>MFSRKGHADVRKSTQKALDPKRDVLTRLKHLRALLDIVDGSDLKQFFENNYSQIYFIFYENFITLENSLKQKGKFYSFFCFLQKILQLLPERIFYRWHFRSIGSILKKLLHTGNSLKIRCEGIRLFLLWLQALQTNCADEQILIFACLVPGFPPIMSSRGPCTLDNLISPPYTPDAKIFPEEITPLLPAVSGEKIAEDQTCYFLQLLLKYMVIQAASLEWKNKENQDTGFKFLFTLFRKYYLPHLFPSFTKLTNLYKPVLDIPDVRPRPVYITATRNNENVYSTKIPYMAARVVFIKWLVTFFLEKKYLTAVQNTKNGGEMLPKIIQLRLGGALSYEQERSHSNSSTLSDRRLSNSSLCSIEEQHRTVYEMVQRILLSTRGYVNFVNEVFRQAFLLPPSDISATRKVVKVYRKWILQEKPVFMEEPDRKEDSQDAIVNLEDSSLSSDHSGHKRSSSWGRTYSFTSAVNRGCILEDEDKNVKAGAQAALQVFLTNSANVFLLEPCIEVPVLLKEQVDACKAVLSIFRRMIMELSMNKKTWEQMLQILLRITEAVMQKPKENQIKDMFAQSMSGLLFRTLIVAWIRANLSVYISRELWDELLSVLSALTDWEELINEWANIMDSLTAVLARTVYGVEMTNLPLDKLSEQKEKKQRGKGGILEPQKPAVVGRSFSLSWKSHPEIVEPMRFRSATTSGAPGVEKARNIVRQRATEVEESQQLENSTGTEATGLFADQEQQLTRSSSTSDITDQFPSDVFQGKKAGSSHNLTSSESGSVQENKGCTKKEHEAEQVLVRRSSSTAELDLKADLQQSHGNYREREKSESVSSDTSIGYNNEVEIALIPWQASEDDHEVNTSADVCVDPDAPRWLQISPSDTANLTDSSEFLADDCSIIAGGSLIGWHPDSAAVLWRRILGILGDVNNIKSPKIHAKVFGYLYELWYKLAKIRDNLAISVDNQSTPSPPVLIPPLRIFASWLFKATTLPNEYKEGKLQAYRLICAMMTRRQDVLPNSDFLVHFYFVMHLGLTSEDQDILHTVVKHCPPWFFFLGLPGFTMLIGDFITAAARVLSTDMLEAPRSEAHTILGSLVCFPNIYQEIPLLRPISEAGDIIAGTTDVKCYLINILLKNATEEPSEAARCIAICGLGVWICEELTQCTNHPQVKEAINVIGVTLKFSNKLVAQVACDVLQLLVSYWQKLQKYESSLSRKITEILVATIAFLLPSAEYSSVEADKKFIVSLLLCLLDWCMALPMKMLLEPVSAGVLEDQHTSKAPLLDYIYRVLHCCVNGSSTYTQQSHYVLSLADLSSSDYDPFLRLGNVRSSEPAQCHSSTDLGNLLTVAEEKRRRNLELIPLTARMVMTHLVNHLSHYPLSGGPAILHSLLSENHDNSYVESSELSSEVFRSPNLQLFVFNDSTLISYLQIPAEKTTDAEPAASPSDVRVIVRDISGKYSWDGRILYGPLEGCLPRQSATNAFVISGNPEHHFISQKDISQVEEGEDALDQLLEKIGNTSPECLLHPERKLNEPSPPPFGMSYDQENAITEALMRQSDQEKEYIFKCSSDLSMKVAHQEEPRPAEPQASFYFCRLLLNDLGMNSWDRRKSFHLLKKNSKLLRELKNLDSRQCRETHKIAVFYIAEGQEDKCSILSNARGSQAYEDFVAGLGWEVDLSTHGGFMGGLQRNGSTGQTAPYYATSTVEIIFHVSTRMPSDSDDSLTKKLRHLGNDEVHIVWSEHTRNYRRGIIPTDFGDVLIVIYPMKNHMFFIEVMKKPEVPFFGPLFNGAIVTAKLLPSLICATCINASRAVKSLIPLYQSFYEERALYLEAIIQNHKEVMTFEDFAAQVFSPSPSYSLGGTGESLHVILLFSTKKHLSSRCTPVFCR</sequence>
<dbReference type="PANTHER" id="PTHR10063:SF2">
    <property type="entry name" value="RAL GTPASE-ACTIVATING PROTEIN SUBUNIT ALPHA-2"/>
    <property type="match status" value="1"/>
</dbReference>
<dbReference type="PROSITE" id="PS50085">
    <property type="entry name" value="RAPGAP"/>
    <property type="match status" value="1"/>
</dbReference>
<dbReference type="SUPFAM" id="SSF48371">
    <property type="entry name" value="ARM repeat"/>
    <property type="match status" value="1"/>
</dbReference>
<dbReference type="Pfam" id="PF20412">
    <property type="entry name" value="RALGAPB_N"/>
    <property type="match status" value="1"/>
</dbReference>
<organism evidence="5 6">
    <name type="scientific">Calidris pygmaea</name>
    <name type="common">Spoon-billed sandpiper</name>
    <dbReference type="NCBI Taxonomy" id="425635"/>
    <lineage>
        <taxon>Eukaryota</taxon>
        <taxon>Metazoa</taxon>
        <taxon>Chordata</taxon>
        <taxon>Craniata</taxon>
        <taxon>Vertebrata</taxon>
        <taxon>Euteleostomi</taxon>
        <taxon>Archelosauria</taxon>
        <taxon>Archosauria</taxon>
        <taxon>Dinosauria</taxon>
        <taxon>Saurischia</taxon>
        <taxon>Theropoda</taxon>
        <taxon>Coelurosauria</taxon>
        <taxon>Aves</taxon>
        <taxon>Neognathae</taxon>
        <taxon>Neoaves</taxon>
        <taxon>Charadriiformes</taxon>
        <taxon>Scolopacidae</taxon>
        <taxon>Calidris</taxon>
    </lineage>
</organism>
<evidence type="ECO:0000313" key="6">
    <source>
        <dbReference type="Proteomes" id="UP000694419"/>
    </source>
</evidence>
<evidence type="ECO:0000256" key="1">
    <source>
        <dbReference type="ARBA" id="ARBA00022468"/>
    </source>
</evidence>
<feature type="compositionally biased region" description="Polar residues" evidence="3">
    <location>
        <begin position="715"/>
        <end position="725"/>
    </location>
</feature>
<dbReference type="Gene3D" id="3.40.50.11210">
    <property type="entry name" value="Rap/Ran-GAP"/>
    <property type="match status" value="1"/>
</dbReference>
<evidence type="ECO:0000256" key="2">
    <source>
        <dbReference type="ARBA" id="ARBA00022553"/>
    </source>
</evidence>
<dbReference type="InterPro" id="IPR016024">
    <property type="entry name" value="ARM-type_fold"/>
</dbReference>
<dbReference type="GO" id="GO:0005737">
    <property type="term" value="C:cytoplasm"/>
    <property type="evidence" value="ECO:0007669"/>
    <property type="project" value="TreeGrafter"/>
</dbReference>
<keyword evidence="1" id="KW-0343">GTPase activation</keyword>
<feature type="compositionally biased region" description="Basic and acidic residues" evidence="3">
    <location>
        <begin position="779"/>
        <end position="788"/>
    </location>
</feature>
<keyword evidence="2" id="KW-0597">Phosphoprotein</keyword>
<dbReference type="InterPro" id="IPR046859">
    <property type="entry name" value="RGPA/RALGAPB_N"/>
</dbReference>
<evidence type="ECO:0000313" key="5">
    <source>
        <dbReference type="Ensembl" id="ENSCPGP00000014654.1"/>
    </source>
</evidence>
<dbReference type="PANTHER" id="PTHR10063">
    <property type="entry name" value="TUBERIN"/>
    <property type="match status" value="1"/>
</dbReference>
<dbReference type="FunFam" id="3.40.50.11210:FF:000001">
    <property type="entry name" value="Ral GTPase-activating protein subunit alpha-1 isoform 1"/>
    <property type="match status" value="1"/>
</dbReference>
<dbReference type="Ensembl" id="ENSCPGT00000016067.1">
    <property type="protein sequence ID" value="ENSCPGP00000014654.1"/>
    <property type="gene ID" value="ENSCPGG00000007009.1"/>
</dbReference>
<protein>
    <submittedName>
        <fullName evidence="5">Ral GTPase activating protein catalytic subunit alpha 2</fullName>
    </submittedName>
</protein>
<dbReference type="GO" id="GO:0051056">
    <property type="term" value="P:regulation of small GTPase mediated signal transduction"/>
    <property type="evidence" value="ECO:0007669"/>
    <property type="project" value="InterPro"/>
</dbReference>
<feature type="compositionally biased region" description="Polar residues" evidence="3">
    <location>
        <begin position="762"/>
        <end position="778"/>
    </location>
</feature>
<evidence type="ECO:0000256" key="3">
    <source>
        <dbReference type="SAM" id="MobiDB-lite"/>
    </source>
</evidence>
<dbReference type="SUPFAM" id="SSF111347">
    <property type="entry name" value="Rap/Ran-GAP"/>
    <property type="match status" value="1"/>
</dbReference>
<dbReference type="Pfam" id="PF02145">
    <property type="entry name" value="Rap_GAP"/>
    <property type="match status" value="1"/>
</dbReference>
<reference evidence="5" key="1">
    <citation type="submission" date="2025-08" db="UniProtKB">
        <authorList>
            <consortium name="Ensembl"/>
        </authorList>
    </citation>
    <scope>IDENTIFICATION</scope>
</reference>
<reference evidence="5" key="2">
    <citation type="submission" date="2025-09" db="UniProtKB">
        <authorList>
            <consortium name="Ensembl"/>
        </authorList>
    </citation>
    <scope>IDENTIFICATION</scope>
</reference>
<dbReference type="GO" id="GO:0005096">
    <property type="term" value="F:GTPase activator activity"/>
    <property type="evidence" value="ECO:0007669"/>
    <property type="project" value="UniProtKB-KW"/>
</dbReference>
<feature type="domain" description="Rap-GAP" evidence="4">
    <location>
        <begin position="1611"/>
        <end position="1819"/>
    </location>
</feature>
<name>A0A8C3JZB6_9CHAR</name>
<evidence type="ECO:0000259" key="4">
    <source>
        <dbReference type="PROSITE" id="PS50085"/>
    </source>
</evidence>
<feature type="region of interest" description="Disordered" evidence="3">
    <location>
        <begin position="709"/>
        <end position="827"/>
    </location>
</feature>
<dbReference type="InterPro" id="IPR027107">
    <property type="entry name" value="Tuberin/Ral-act_asu"/>
</dbReference>
<dbReference type="InterPro" id="IPR035974">
    <property type="entry name" value="Rap/Ran-GAP_sf"/>
</dbReference>
<keyword evidence="6" id="KW-1185">Reference proteome</keyword>
<dbReference type="GO" id="GO:0005634">
    <property type="term" value="C:nucleus"/>
    <property type="evidence" value="ECO:0007669"/>
    <property type="project" value="InterPro"/>
</dbReference>
<feature type="compositionally biased region" description="Polar residues" evidence="3">
    <location>
        <begin position="733"/>
        <end position="750"/>
    </location>
</feature>
<dbReference type="InterPro" id="IPR000331">
    <property type="entry name" value="Rap/Ran_GAP_dom"/>
</dbReference>
<proteinExistence type="predicted"/>
<accession>A0A8C3JZB6</accession>
<dbReference type="Proteomes" id="UP000694419">
    <property type="component" value="Unplaced"/>
</dbReference>